<organism evidence="2">
    <name type="scientific">Ralstonia solanacearum</name>
    <name type="common">Pseudomonas solanacearum</name>
    <dbReference type="NCBI Taxonomy" id="305"/>
    <lineage>
        <taxon>Bacteria</taxon>
        <taxon>Pseudomonadati</taxon>
        <taxon>Pseudomonadota</taxon>
        <taxon>Betaproteobacteria</taxon>
        <taxon>Burkholderiales</taxon>
        <taxon>Burkholderiaceae</taxon>
        <taxon>Ralstonia</taxon>
        <taxon>Ralstonia solanacearum species complex</taxon>
    </lineage>
</organism>
<name>A0A0S4VAY7_RALSL</name>
<protein>
    <submittedName>
        <fullName evidence="2">Uncharacterized protein</fullName>
    </submittedName>
</protein>
<evidence type="ECO:0000313" key="2">
    <source>
        <dbReference type="EMBL" id="CUV31821.1"/>
    </source>
</evidence>
<dbReference type="EMBL" id="LN899820">
    <property type="protein sequence ID" value="CUV57396.1"/>
    <property type="molecule type" value="Genomic_DNA"/>
</dbReference>
<dbReference type="Gene3D" id="3.30.70.1700">
    <property type="entry name" value="Phage minor tail protein U"/>
    <property type="match status" value="1"/>
</dbReference>
<evidence type="ECO:0000313" key="1">
    <source>
        <dbReference type="EMBL" id="CUV19056.1"/>
    </source>
</evidence>
<reference evidence="2" key="1">
    <citation type="submission" date="2015-10" db="EMBL/GenBank/DDBJ databases">
        <authorList>
            <person name="Gilbert D.G."/>
        </authorList>
    </citation>
    <scope>NUCLEOTIDE SEQUENCE</scope>
    <source>
        <strain evidence="2">Phyl III-seqv23</strain>
    </source>
</reference>
<proteinExistence type="predicted"/>
<sequence>MAVNSVRERILLAVMAAVRAPAQVLGATLHRSPAVAIAREQCPALVVYPESDAIASRANDRVTRELTVRVTALARAVPPAAPETAADQLLTAAHAALMANVNFGGLALGIHELDCEWDVEDADAVAAAIPARYRITYRTLAADLATPA</sequence>
<dbReference type="AlphaFoldDB" id="A0A0S4VAY7"/>
<evidence type="ECO:0000313" key="3">
    <source>
        <dbReference type="EMBL" id="CUV57396.1"/>
    </source>
</evidence>
<dbReference type="InterPro" id="IPR038512">
    <property type="entry name" value="GpU-like_sf"/>
</dbReference>
<reference evidence="4" key="2">
    <citation type="submission" date="2021-10" db="EMBL/GenBank/DDBJ databases">
        <title>Complete genome sequences of five Ralstonia solancearum strains isolated from sunflower.</title>
        <authorList>
            <person name="She X."/>
            <person name="He Z."/>
        </authorList>
    </citation>
    <scope>NUCLEOTIDE SEQUENCE</scope>
    <source>
        <strain evidence="4">RS638</strain>
    </source>
</reference>
<dbReference type="EMBL" id="LN899821">
    <property type="protein sequence ID" value="CUV19056.1"/>
    <property type="molecule type" value="Genomic_DNA"/>
</dbReference>
<dbReference type="EMBL" id="CP085043">
    <property type="protein sequence ID" value="UZF14056.1"/>
    <property type="molecule type" value="Genomic_DNA"/>
</dbReference>
<evidence type="ECO:0000313" key="4">
    <source>
        <dbReference type="EMBL" id="UZF14056.1"/>
    </source>
</evidence>
<gene>
    <name evidence="4" type="ORF">LH706_13590</name>
    <name evidence="1" type="ORF">PSS4_v1_900020</name>
    <name evidence="2" type="ORF">RUN1985_v1_1180007</name>
    <name evidence="3" type="ORF">RUN215_v1_1310005</name>
</gene>
<accession>A0A0S4VAY7</accession>
<dbReference type="EMBL" id="LN899824">
    <property type="protein sequence ID" value="CUV31821.1"/>
    <property type="molecule type" value="Genomic_DNA"/>
</dbReference>